<reference evidence="2" key="1">
    <citation type="journal article" date="2012" name="Proc. Natl. Acad. Sci. U.S.A.">
        <title>Antigenic diversity is generated by distinct evolutionary mechanisms in African trypanosome species.</title>
        <authorList>
            <person name="Jackson A.P."/>
            <person name="Berry A."/>
            <person name="Aslett M."/>
            <person name="Allison H.C."/>
            <person name="Burton P."/>
            <person name="Vavrova-Anderson J."/>
            <person name="Brown R."/>
            <person name="Browne H."/>
            <person name="Corton N."/>
            <person name="Hauser H."/>
            <person name="Gamble J."/>
            <person name="Gilderthorp R."/>
            <person name="Marcello L."/>
            <person name="McQuillan J."/>
            <person name="Otto T.D."/>
            <person name="Quail M.A."/>
            <person name="Sanders M.J."/>
            <person name="van Tonder A."/>
            <person name="Ginger M.L."/>
            <person name="Field M.C."/>
            <person name="Barry J.D."/>
            <person name="Hertz-Fowler C."/>
            <person name="Berriman M."/>
        </authorList>
    </citation>
    <scope>NUCLEOTIDE SEQUENCE</scope>
    <source>
        <strain evidence="2">IL3000</strain>
    </source>
</reference>
<proteinExistence type="predicted"/>
<dbReference type="EMBL" id="HE575318">
    <property type="protein sequence ID" value="CCC90350.1"/>
    <property type="molecule type" value="Genomic_DNA"/>
</dbReference>
<organism evidence="2">
    <name type="scientific">Trypanosoma congolense (strain IL3000)</name>
    <dbReference type="NCBI Taxonomy" id="1068625"/>
    <lineage>
        <taxon>Eukaryota</taxon>
        <taxon>Discoba</taxon>
        <taxon>Euglenozoa</taxon>
        <taxon>Kinetoplastea</taxon>
        <taxon>Metakinetoplastina</taxon>
        <taxon>Trypanosomatida</taxon>
        <taxon>Trypanosomatidae</taxon>
        <taxon>Trypanosoma</taxon>
        <taxon>Nannomonas</taxon>
    </lineage>
</organism>
<sequence length="211" mass="24094">MATLSCRPRMSRKLAVSGGLGSVQLSVRLYSSSVSGALRCTRVFMRPQTIKPNPAHTSSAKFDRSFEKLSSEIENRLPFRQQQILFGSKYDRNFGEESQDELRKAAAEDLFGQEPERAAARQARSYFTGDDLSPAALHVRSPRLKVAQLQHRQAYDKNILKTSREPSEYYYRRDTTVEHVARRRLLYALASGVGVVACWGLYRLWLYVLEQ</sequence>
<evidence type="ECO:0000256" key="1">
    <source>
        <dbReference type="SAM" id="Phobius"/>
    </source>
</evidence>
<gene>
    <name evidence="2" type="ORF">TCIL3000_5_370</name>
</gene>
<dbReference type="VEuPathDB" id="TriTrypDB:TcIL3000_5_370"/>
<protein>
    <submittedName>
        <fullName evidence="2">Uncharacterized protein TCIL3000_5_370</fullName>
    </submittedName>
</protein>
<keyword evidence="1" id="KW-1133">Transmembrane helix</keyword>
<feature type="transmembrane region" description="Helical" evidence="1">
    <location>
        <begin position="185"/>
        <end position="205"/>
    </location>
</feature>
<keyword evidence="1" id="KW-0472">Membrane</keyword>
<name>G0UME4_TRYCI</name>
<keyword evidence="1" id="KW-0812">Transmembrane</keyword>
<accession>G0UME4</accession>
<dbReference type="AlphaFoldDB" id="G0UME4"/>
<evidence type="ECO:0000313" key="2">
    <source>
        <dbReference type="EMBL" id="CCC90350.1"/>
    </source>
</evidence>